<evidence type="ECO:0000256" key="4">
    <source>
        <dbReference type="ARBA" id="ARBA00023006"/>
    </source>
</evidence>
<dbReference type="FunFam" id="3.10.20.90:FF:000149">
    <property type="entry name" value="microtubule-associated proteins 1A/1B light chain 3C"/>
    <property type="match status" value="1"/>
</dbReference>
<dbReference type="GO" id="GO:0006950">
    <property type="term" value="P:response to stress"/>
    <property type="evidence" value="ECO:0007669"/>
    <property type="project" value="UniProtKB-ARBA"/>
</dbReference>
<dbReference type="InterPro" id="IPR004241">
    <property type="entry name" value="Atg8-like"/>
</dbReference>
<feature type="transmembrane region" description="Helical" evidence="11">
    <location>
        <begin position="335"/>
        <end position="357"/>
    </location>
</feature>
<sequence length="665" mass="76133">MNKFTILSVYLVTLGIFPSFLIKNRFLKLFVFLWNTFVLLFNLFWCFLEAHRLKQGLSVDYDKVEGGLLVNALLGVANIFTMSIVLGIRLWILIRDSQENLHKKDRNLFGKIHQSFQALSGKFVGRNFSHHVSALCLNELVLLIIIFLSAGRHCLFVYLQKVLFYSDYRPDPYIWTLEFEFRLRYSKALFLDLSPIDSLLLFCVFLLKLMEKHISYMNDRLDLNLIEMGRNESTNFSSSSDDETNNWTKYFINANVTRMSKQRAQSAFLQNLVLMEYKRFNILDVTEFYQFYGDLVKTWEELKPTISKLIFICFGLWMQNLCFNCFFSFTAAIDIGSLSLFAATFHFIVITNVVKYICTANAVHGMNCQAERLNNLLLRILASNSTVDENHSLSLKQEGQERATRGQIKVASKDVSIIAFLYDLNNKEKPLSLSGCHTFNRETVLSYNQYENVSIADFRYINDLSGSFDAVGNGTACEADDIQYFHHLECSRGVSSESDNIMDTCSISSASSEDSLLAATMRYVDNPDSNPEMVEVSTYQASSFKRRRTFAQRRKEVADIRTSHPTRIPLIIERYEDEKNLPALDKFKFLVPDGLSVADLMGIIRRRLQLSRNQTLFLLVNGSSIPGNTMTLGEVYAKHADEDGFLYIVFASHEVFGGGGMRNGT</sequence>
<comment type="similarity">
    <text evidence="2 10">Belongs to the ATG8 family.</text>
</comment>
<feature type="transmembrane region" description="Helical" evidence="11">
    <location>
        <begin position="68"/>
        <end position="94"/>
    </location>
</feature>
<keyword evidence="5 11" id="KW-0472">Membrane</keyword>
<proteinExistence type="inferred from homology"/>
<evidence type="ECO:0000256" key="1">
    <source>
        <dbReference type="ARBA" id="ARBA00004419"/>
    </source>
</evidence>
<evidence type="ECO:0000256" key="6">
    <source>
        <dbReference type="ARBA" id="ARBA00023288"/>
    </source>
</evidence>
<dbReference type="AlphaFoldDB" id="A0A1D2MGP3"/>
<dbReference type="EMBL" id="LJIJ01001305">
    <property type="protein sequence ID" value="ODM92177.1"/>
    <property type="molecule type" value="Genomic_DNA"/>
</dbReference>
<evidence type="ECO:0000256" key="3">
    <source>
        <dbReference type="ARBA" id="ARBA00022490"/>
    </source>
</evidence>
<dbReference type="Proteomes" id="UP000094527">
    <property type="component" value="Unassembled WGS sequence"/>
</dbReference>
<feature type="transmembrane region" description="Helical" evidence="11">
    <location>
        <begin position="309"/>
        <end position="329"/>
    </location>
</feature>
<dbReference type="SUPFAM" id="SSF54236">
    <property type="entry name" value="Ubiquitin-like"/>
    <property type="match status" value="1"/>
</dbReference>
<dbReference type="InterPro" id="IPR029071">
    <property type="entry name" value="Ubiquitin-like_domsf"/>
</dbReference>
<name>A0A1D2MGP3_ORCCI</name>
<dbReference type="Pfam" id="PF02991">
    <property type="entry name" value="ATG8"/>
    <property type="match status" value="1"/>
</dbReference>
<feature type="lipid moiety-binding region" description="Phosphatidylserine amidated glycine; alternate" evidence="9">
    <location>
        <position position="657"/>
    </location>
</feature>
<dbReference type="PANTHER" id="PTHR10969">
    <property type="entry name" value="MICROTUBULE-ASSOCIATED PROTEINS 1A/1B LIGHT CHAIN 3-RELATED"/>
    <property type="match status" value="1"/>
</dbReference>
<dbReference type="GO" id="GO:0005776">
    <property type="term" value="C:autophagosome"/>
    <property type="evidence" value="ECO:0007669"/>
    <property type="project" value="UniProtKB-SubCell"/>
</dbReference>
<feature type="transmembrane region" description="Helical" evidence="11">
    <location>
        <begin position="188"/>
        <end position="207"/>
    </location>
</feature>
<feature type="transmembrane region" description="Helical" evidence="11">
    <location>
        <begin position="140"/>
        <end position="159"/>
    </location>
</feature>
<accession>A0A1D2MGP3</accession>
<dbReference type="OrthoDB" id="6738456at2759"/>
<organism evidence="12 13">
    <name type="scientific">Orchesella cincta</name>
    <name type="common">Springtail</name>
    <name type="synonym">Podura cincta</name>
    <dbReference type="NCBI Taxonomy" id="48709"/>
    <lineage>
        <taxon>Eukaryota</taxon>
        <taxon>Metazoa</taxon>
        <taxon>Ecdysozoa</taxon>
        <taxon>Arthropoda</taxon>
        <taxon>Hexapoda</taxon>
        <taxon>Collembola</taxon>
        <taxon>Entomobryomorpha</taxon>
        <taxon>Entomobryoidea</taxon>
        <taxon>Orchesellidae</taxon>
        <taxon>Orchesellinae</taxon>
        <taxon>Orchesella</taxon>
    </lineage>
</organism>
<dbReference type="GO" id="GO:0016236">
    <property type="term" value="P:macroautophagy"/>
    <property type="evidence" value="ECO:0007669"/>
    <property type="project" value="UniProtKB-ARBA"/>
</dbReference>
<dbReference type="GO" id="GO:0031410">
    <property type="term" value="C:cytoplasmic vesicle"/>
    <property type="evidence" value="ECO:0007669"/>
    <property type="project" value="UniProtKB-KW"/>
</dbReference>
<feature type="transmembrane region" description="Helical" evidence="11">
    <location>
        <begin position="29"/>
        <end position="48"/>
    </location>
</feature>
<keyword evidence="11" id="KW-1133">Transmembrane helix</keyword>
<keyword evidence="4 10" id="KW-0072">Autophagy</keyword>
<evidence type="ECO:0000256" key="11">
    <source>
        <dbReference type="SAM" id="Phobius"/>
    </source>
</evidence>
<evidence type="ECO:0000256" key="7">
    <source>
        <dbReference type="ARBA" id="ARBA00023329"/>
    </source>
</evidence>
<dbReference type="GO" id="GO:0012505">
    <property type="term" value="C:endomembrane system"/>
    <property type="evidence" value="ECO:0007669"/>
    <property type="project" value="UniProtKB-SubCell"/>
</dbReference>
<evidence type="ECO:0000256" key="9">
    <source>
        <dbReference type="PIRSR" id="PIRSR604241-50"/>
    </source>
</evidence>
<evidence type="ECO:0000256" key="8">
    <source>
        <dbReference type="ARBA" id="ARBA00037868"/>
    </source>
</evidence>
<evidence type="ECO:0000313" key="13">
    <source>
        <dbReference type="Proteomes" id="UP000094527"/>
    </source>
</evidence>
<keyword evidence="3" id="KW-0963">Cytoplasm</keyword>
<dbReference type="Gene3D" id="3.10.20.90">
    <property type="entry name" value="Phosphatidylinositol 3-kinase Catalytic Subunit, Chain A, domain 1"/>
    <property type="match status" value="1"/>
</dbReference>
<gene>
    <name evidence="12" type="ORF">Ocin01_14505</name>
</gene>
<evidence type="ECO:0000256" key="2">
    <source>
        <dbReference type="ARBA" id="ARBA00007293"/>
    </source>
</evidence>
<feature type="transmembrane region" description="Helical" evidence="11">
    <location>
        <begin position="6"/>
        <end position="22"/>
    </location>
</feature>
<comment type="caution">
    <text evidence="12">The sequence shown here is derived from an EMBL/GenBank/DDBJ whole genome shotgun (WGS) entry which is preliminary data.</text>
</comment>
<dbReference type="STRING" id="48709.A0A1D2MGP3"/>
<evidence type="ECO:0000256" key="5">
    <source>
        <dbReference type="ARBA" id="ARBA00023136"/>
    </source>
</evidence>
<keyword evidence="11" id="KW-0812">Transmembrane</keyword>
<evidence type="ECO:0000313" key="12">
    <source>
        <dbReference type="EMBL" id="ODM92177.1"/>
    </source>
</evidence>
<reference evidence="12 13" key="1">
    <citation type="journal article" date="2016" name="Genome Biol. Evol.">
        <title>Gene Family Evolution Reflects Adaptation to Soil Environmental Stressors in the Genome of the Collembolan Orchesella cincta.</title>
        <authorList>
            <person name="Faddeeva-Vakhrusheva A."/>
            <person name="Derks M.F."/>
            <person name="Anvar S.Y."/>
            <person name="Agamennone V."/>
            <person name="Suring W."/>
            <person name="Smit S."/>
            <person name="van Straalen N.M."/>
            <person name="Roelofs D."/>
        </authorList>
    </citation>
    <scope>NUCLEOTIDE SEQUENCE [LARGE SCALE GENOMIC DNA]</scope>
    <source>
        <tissue evidence="12">Mixed pool</tissue>
    </source>
</reference>
<comment type="subcellular location">
    <subcellularLocation>
        <location evidence="1">Cytoplasmic vesicle</location>
        <location evidence="1">Autophagosome</location>
    </subcellularLocation>
    <subcellularLocation>
        <location evidence="8">Endomembrane system</location>
        <topology evidence="8">Lipid-anchor</topology>
    </subcellularLocation>
</comment>
<keyword evidence="13" id="KW-1185">Reference proteome</keyword>
<keyword evidence="7" id="KW-0968">Cytoplasmic vesicle</keyword>
<keyword evidence="6 9" id="KW-0449">Lipoprotein</keyword>
<protein>
    <submittedName>
        <fullName evidence="12">Microtubule-associated proteins 1A/1B light chain 3B</fullName>
    </submittedName>
</protein>
<evidence type="ECO:0000256" key="10">
    <source>
        <dbReference type="RuleBase" id="RU004384"/>
    </source>
</evidence>